<sequence length="547" mass="60666">MDIAVGIGLVGAVALAGVAAVCILDNGSSLLLGAHPSVGVRKELAAGLRARLRTLRKTQELIAGGYKKYTKHGLGFLLPQLTSMPLFILPANDMDEIIHAPEHQVDFFEPNITSAGVKYTLGPHFTTGPHITLVKRTLTRKLPLLVSAIDVEVQKALRLHWPMDAHTWSAVRVLPACTKIGRQVLQRTFCGPELSGNSNFLDSIEQHFKAVVVSSGVLQLSPPILRPVLAPFFRLWISRRYTACRRMMSPVIRQRLLSFHTRSECLDEPDDCIQWLLADMLKGENYSRRVDEDAIVQGLLVLNVLALHTVSMSAANVLLDLFSAPNASMYVQGLREECETALRVHKGVWTKEALDGLVRVDSTIRESLRFSPLSDVGMKRLVVDPRGVTLSSGLHVPPNVCVGAPVYSYHTDPDFYPGDPRNFDAFRSSRYREEYRRGRGVTGLVADQPQDMLKHRNMALTATSTTYLPFGHGRHACPGRFLASVILKLFLARVVSDYDVEMRGRRPDNTAITNGKLPKGDAEVWVKARAAHHTHRAHDIAERVRVA</sequence>
<keyword evidence="7 8" id="KW-0503">Monooxygenase</keyword>
<evidence type="ECO:0000313" key="9">
    <source>
        <dbReference type="EMBL" id="KJX93327.1"/>
    </source>
</evidence>
<dbReference type="CDD" id="cd11041">
    <property type="entry name" value="CYP503A1-like"/>
    <property type="match status" value="1"/>
</dbReference>
<keyword evidence="10" id="KW-1185">Reference proteome</keyword>
<comment type="similarity">
    <text evidence="2 8">Belongs to the cytochrome P450 family.</text>
</comment>
<evidence type="ECO:0000256" key="6">
    <source>
        <dbReference type="ARBA" id="ARBA00023004"/>
    </source>
</evidence>
<protein>
    <submittedName>
        <fullName evidence="9">Cytochrome p450 like protein</fullName>
    </submittedName>
</protein>
<name>A0A0F4G8I4_9PEZI</name>
<keyword evidence="4 8" id="KW-0479">Metal-binding</keyword>
<proteinExistence type="inferred from homology"/>
<organism evidence="9 10">
    <name type="scientific">Zymoseptoria brevis</name>
    <dbReference type="NCBI Taxonomy" id="1047168"/>
    <lineage>
        <taxon>Eukaryota</taxon>
        <taxon>Fungi</taxon>
        <taxon>Dikarya</taxon>
        <taxon>Ascomycota</taxon>
        <taxon>Pezizomycotina</taxon>
        <taxon>Dothideomycetes</taxon>
        <taxon>Dothideomycetidae</taxon>
        <taxon>Mycosphaerellales</taxon>
        <taxon>Mycosphaerellaceae</taxon>
        <taxon>Zymoseptoria</taxon>
    </lineage>
</organism>
<dbReference type="Pfam" id="PF00067">
    <property type="entry name" value="p450"/>
    <property type="match status" value="1"/>
</dbReference>
<dbReference type="PANTHER" id="PTHR46206">
    <property type="entry name" value="CYTOCHROME P450"/>
    <property type="match status" value="1"/>
</dbReference>
<evidence type="ECO:0000256" key="2">
    <source>
        <dbReference type="ARBA" id="ARBA00010617"/>
    </source>
</evidence>
<evidence type="ECO:0000256" key="8">
    <source>
        <dbReference type="RuleBase" id="RU000461"/>
    </source>
</evidence>
<dbReference type="InterPro" id="IPR036396">
    <property type="entry name" value="Cyt_P450_sf"/>
</dbReference>
<comment type="caution">
    <text evidence="9">The sequence shown here is derived from an EMBL/GenBank/DDBJ whole genome shotgun (WGS) entry which is preliminary data.</text>
</comment>
<evidence type="ECO:0000256" key="7">
    <source>
        <dbReference type="ARBA" id="ARBA00023033"/>
    </source>
</evidence>
<evidence type="ECO:0000313" key="10">
    <source>
        <dbReference type="Proteomes" id="UP000033647"/>
    </source>
</evidence>
<dbReference type="GO" id="GO:0004497">
    <property type="term" value="F:monooxygenase activity"/>
    <property type="evidence" value="ECO:0007669"/>
    <property type="project" value="UniProtKB-KW"/>
</dbReference>
<dbReference type="Gene3D" id="1.10.630.10">
    <property type="entry name" value="Cytochrome P450"/>
    <property type="match status" value="1"/>
</dbReference>
<gene>
    <name evidence="9" type="ORF">TI39_contig4335g00004</name>
</gene>
<keyword evidence="6 8" id="KW-0408">Iron</keyword>
<evidence type="ECO:0000256" key="1">
    <source>
        <dbReference type="ARBA" id="ARBA00001971"/>
    </source>
</evidence>
<keyword evidence="3 8" id="KW-0349">Heme</keyword>
<dbReference type="InterPro" id="IPR001128">
    <property type="entry name" value="Cyt_P450"/>
</dbReference>
<dbReference type="OrthoDB" id="1844152at2759"/>
<dbReference type="SUPFAM" id="SSF48264">
    <property type="entry name" value="Cytochrome P450"/>
    <property type="match status" value="1"/>
</dbReference>
<dbReference type="EMBL" id="LAFY01004294">
    <property type="protein sequence ID" value="KJX93327.1"/>
    <property type="molecule type" value="Genomic_DNA"/>
</dbReference>
<evidence type="ECO:0000256" key="4">
    <source>
        <dbReference type="ARBA" id="ARBA00022723"/>
    </source>
</evidence>
<dbReference type="AlphaFoldDB" id="A0A0F4G8I4"/>
<dbReference type="PROSITE" id="PS00086">
    <property type="entry name" value="CYTOCHROME_P450"/>
    <property type="match status" value="1"/>
</dbReference>
<comment type="cofactor">
    <cofactor evidence="1">
        <name>heme</name>
        <dbReference type="ChEBI" id="CHEBI:30413"/>
    </cofactor>
</comment>
<evidence type="ECO:0000256" key="5">
    <source>
        <dbReference type="ARBA" id="ARBA00023002"/>
    </source>
</evidence>
<reference evidence="9 10" key="1">
    <citation type="submission" date="2015-03" db="EMBL/GenBank/DDBJ databases">
        <title>RNA-seq based gene annotation and comparative genomics of four Zymoseptoria species reveal species-specific pathogenicity related genes and transposable element activity.</title>
        <authorList>
            <person name="Grandaubert J."/>
            <person name="Bhattacharyya A."/>
            <person name="Stukenbrock E.H."/>
        </authorList>
    </citation>
    <scope>NUCLEOTIDE SEQUENCE [LARGE SCALE GENOMIC DNA]</scope>
    <source>
        <strain evidence="9 10">Zb18110</strain>
    </source>
</reference>
<dbReference type="GO" id="GO:0020037">
    <property type="term" value="F:heme binding"/>
    <property type="evidence" value="ECO:0007669"/>
    <property type="project" value="InterPro"/>
</dbReference>
<dbReference type="PANTHER" id="PTHR46206:SF1">
    <property type="entry name" value="P450, PUTATIVE (EUROFUNG)-RELATED"/>
    <property type="match status" value="1"/>
</dbReference>
<dbReference type="InterPro" id="IPR017972">
    <property type="entry name" value="Cyt_P450_CS"/>
</dbReference>
<evidence type="ECO:0000256" key="3">
    <source>
        <dbReference type="ARBA" id="ARBA00022617"/>
    </source>
</evidence>
<dbReference type="GO" id="GO:0016705">
    <property type="term" value="F:oxidoreductase activity, acting on paired donors, with incorporation or reduction of molecular oxygen"/>
    <property type="evidence" value="ECO:0007669"/>
    <property type="project" value="InterPro"/>
</dbReference>
<dbReference type="Proteomes" id="UP000033647">
    <property type="component" value="Unassembled WGS sequence"/>
</dbReference>
<dbReference type="GO" id="GO:0005506">
    <property type="term" value="F:iron ion binding"/>
    <property type="evidence" value="ECO:0007669"/>
    <property type="project" value="InterPro"/>
</dbReference>
<dbReference type="STRING" id="1047168.A0A0F4G8I4"/>
<keyword evidence="5 8" id="KW-0560">Oxidoreductase</keyword>
<accession>A0A0F4G8I4</accession>